<reference evidence="2 3" key="1">
    <citation type="submission" date="2022-07" db="EMBL/GenBank/DDBJ databases">
        <title>Genome-wide signatures of adaptation to extreme environments.</title>
        <authorList>
            <person name="Cho C.H."/>
            <person name="Yoon H.S."/>
        </authorList>
    </citation>
    <scope>NUCLEOTIDE SEQUENCE [LARGE SCALE GENOMIC DNA]</scope>
    <source>
        <strain evidence="2 3">DBV 063 E5</strain>
    </source>
</reference>
<proteinExistence type="predicted"/>
<keyword evidence="3" id="KW-1185">Reference proteome</keyword>
<feature type="region of interest" description="Disordered" evidence="1">
    <location>
        <begin position="1"/>
        <end position="26"/>
    </location>
</feature>
<accession>A0AAV9J0L0</accession>
<evidence type="ECO:0000256" key="1">
    <source>
        <dbReference type="SAM" id="MobiDB-lite"/>
    </source>
</evidence>
<dbReference type="EMBL" id="JANCYW010000016">
    <property type="protein sequence ID" value="KAK4538102.1"/>
    <property type="molecule type" value="Genomic_DNA"/>
</dbReference>
<dbReference type="AlphaFoldDB" id="A0AAV9J0L0"/>
<name>A0AAV9J0L0_CYACA</name>
<feature type="region of interest" description="Disordered" evidence="1">
    <location>
        <begin position="74"/>
        <end position="93"/>
    </location>
</feature>
<evidence type="ECO:0000313" key="2">
    <source>
        <dbReference type="EMBL" id="KAK4538102.1"/>
    </source>
</evidence>
<evidence type="ECO:0000313" key="3">
    <source>
        <dbReference type="Proteomes" id="UP001301350"/>
    </source>
</evidence>
<gene>
    <name evidence="2" type="ORF">CDCA_CDCA16G4127</name>
</gene>
<feature type="compositionally biased region" description="Basic residues" evidence="1">
    <location>
        <begin position="1"/>
        <end position="12"/>
    </location>
</feature>
<organism evidence="2 3">
    <name type="scientific">Cyanidium caldarium</name>
    <name type="common">Red alga</name>
    <dbReference type="NCBI Taxonomy" id="2771"/>
    <lineage>
        <taxon>Eukaryota</taxon>
        <taxon>Rhodophyta</taxon>
        <taxon>Bangiophyceae</taxon>
        <taxon>Cyanidiales</taxon>
        <taxon>Cyanidiaceae</taxon>
        <taxon>Cyanidium</taxon>
    </lineage>
</organism>
<sequence length="93" mass="10051">MAFPRKTVKGRARLLTPQQPSRHAPAFQLPPDYITVSLAGAVLVGVGLLMRSLGDVIGAEAQLPSAGSAKAQRIFGRNKRFLQRQNNKSGRRG</sequence>
<comment type="caution">
    <text evidence="2">The sequence shown here is derived from an EMBL/GenBank/DDBJ whole genome shotgun (WGS) entry which is preliminary data.</text>
</comment>
<feature type="compositionally biased region" description="Polar residues" evidence="1">
    <location>
        <begin position="83"/>
        <end position="93"/>
    </location>
</feature>
<protein>
    <submittedName>
        <fullName evidence="2">Uncharacterized protein</fullName>
    </submittedName>
</protein>
<dbReference type="Proteomes" id="UP001301350">
    <property type="component" value="Unassembled WGS sequence"/>
</dbReference>